<organism evidence="4 5">
    <name type="scientific">Virgisporangium aliadipatigenens</name>
    <dbReference type="NCBI Taxonomy" id="741659"/>
    <lineage>
        <taxon>Bacteria</taxon>
        <taxon>Bacillati</taxon>
        <taxon>Actinomycetota</taxon>
        <taxon>Actinomycetes</taxon>
        <taxon>Micromonosporales</taxon>
        <taxon>Micromonosporaceae</taxon>
        <taxon>Virgisporangium</taxon>
    </lineage>
</organism>
<evidence type="ECO:0000256" key="3">
    <source>
        <dbReference type="ARBA" id="ARBA00022729"/>
    </source>
</evidence>
<evidence type="ECO:0000256" key="2">
    <source>
        <dbReference type="ARBA" id="ARBA00022448"/>
    </source>
</evidence>
<dbReference type="GO" id="GO:1901982">
    <property type="term" value="F:maltose binding"/>
    <property type="evidence" value="ECO:0007669"/>
    <property type="project" value="TreeGrafter"/>
</dbReference>
<dbReference type="AlphaFoldDB" id="A0A8J3YK45"/>
<keyword evidence="3" id="KW-0732">Signal</keyword>
<dbReference type="Gene3D" id="3.40.190.10">
    <property type="entry name" value="Periplasmic binding protein-like II"/>
    <property type="match status" value="1"/>
</dbReference>
<dbReference type="PANTHER" id="PTHR30061">
    <property type="entry name" value="MALTOSE-BINDING PERIPLASMIC PROTEIN"/>
    <property type="match status" value="1"/>
</dbReference>
<keyword evidence="5" id="KW-1185">Reference proteome</keyword>
<evidence type="ECO:0000256" key="1">
    <source>
        <dbReference type="ARBA" id="ARBA00008520"/>
    </source>
</evidence>
<evidence type="ECO:0000313" key="5">
    <source>
        <dbReference type="Proteomes" id="UP000619260"/>
    </source>
</evidence>
<comment type="caution">
    <text evidence="4">The sequence shown here is derived from an EMBL/GenBank/DDBJ whole genome shotgun (WGS) entry which is preliminary data.</text>
</comment>
<dbReference type="PANTHER" id="PTHR30061:SF50">
    <property type="entry name" value="MALTOSE_MALTODEXTRIN-BINDING PERIPLASMIC PROTEIN"/>
    <property type="match status" value="1"/>
</dbReference>
<dbReference type="GO" id="GO:0042956">
    <property type="term" value="P:maltodextrin transmembrane transport"/>
    <property type="evidence" value="ECO:0007669"/>
    <property type="project" value="TreeGrafter"/>
</dbReference>
<dbReference type="CDD" id="cd14748">
    <property type="entry name" value="PBP2_UgpB"/>
    <property type="match status" value="1"/>
</dbReference>
<comment type="similarity">
    <text evidence="1">Belongs to the bacterial solute-binding protein 1 family.</text>
</comment>
<dbReference type="GO" id="GO:0015768">
    <property type="term" value="P:maltose transport"/>
    <property type="evidence" value="ECO:0007669"/>
    <property type="project" value="TreeGrafter"/>
</dbReference>
<protein>
    <submittedName>
        <fullName evidence="4">ABC transporter substrate-binding protein</fullName>
    </submittedName>
</protein>
<dbReference type="SUPFAM" id="SSF53850">
    <property type="entry name" value="Periplasmic binding protein-like II"/>
    <property type="match status" value="1"/>
</dbReference>
<dbReference type="EMBL" id="BOPF01000007">
    <property type="protein sequence ID" value="GIJ45470.1"/>
    <property type="molecule type" value="Genomic_DNA"/>
</dbReference>
<accession>A0A8J3YK45</accession>
<evidence type="ECO:0000313" key="4">
    <source>
        <dbReference type="EMBL" id="GIJ45470.1"/>
    </source>
</evidence>
<name>A0A8J3YK45_9ACTN</name>
<dbReference type="Pfam" id="PF13416">
    <property type="entry name" value="SBP_bac_8"/>
    <property type="match status" value="1"/>
</dbReference>
<sequence>MALGAALTALTLAAAGCTGSDPVDDGKDAAEGYDPNAKVTIQWWTGQTEDMQKVSEDLAKEYMKLHPNVTIESSTGASTTDELLTKLSAGFTGGNYPDISYAFGSWATQLAESGRTQNLKTFVGTPEIAWDDFPASARATATVGDKVIGFPAIVDNLALIYNKKLFDAAGLAHPTDDWSWDDFRAAAKKLTNPATNTYGTAYSVSGSEDTTWHLWPLLWQRGGKIIDGKKPTFNSDAGVQALESLRQMAVDDKSMYLDQTDEKYQPLFNDGHVGMVMTGPWVLHETQEAGVDYGVVNLPGLNGDHQTVSGPDLWVLFNKKDPNRAGASRDFIKWLTSKEIDPKWTMANGNLPLRASEKNTPEFATYVKDYPGAQKFFDNLQNCKQPRPTVPGYVEMSGYVGDAVSKVLQGAAKPKEALDEAAKKSASALEG</sequence>
<reference evidence="4" key="1">
    <citation type="submission" date="2021-01" db="EMBL/GenBank/DDBJ databases">
        <title>Whole genome shotgun sequence of Virgisporangium aliadipatigenens NBRC 105644.</title>
        <authorList>
            <person name="Komaki H."/>
            <person name="Tamura T."/>
        </authorList>
    </citation>
    <scope>NUCLEOTIDE SEQUENCE</scope>
    <source>
        <strain evidence="4">NBRC 105644</strain>
    </source>
</reference>
<keyword evidence="2" id="KW-0813">Transport</keyword>
<dbReference type="GO" id="GO:0055052">
    <property type="term" value="C:ATP-binding cassette (ABC) transporter complex, substrate-binding subunit-containing"/>
    <property type="evidence" value="ECO:0007669"/>
    <property type="project" value="TreeGrafter"/>
</dbReference>
<dbReference type="Proteomes" id="UP000619260">
    <property type="component" value="Unassembled WGS sequence"/>
</dbReference>
<dbReference type="InterPro" id="IPR006059">
    <property type="entry name" value="SBP"/>
</dbReference>
<proteinExistence type="inferred from homology"/>
<gene>
    <name evidence="4" type="ORF">Val02_23560</name>
</gene>